<name>C4Z659_LACE2</name>
<reference evidence="1 2" key="1">
    <citation type="journal article" date="2009" name="Proc. Natl. Acad. Sci. U.S.A.">
        <title>Characterizing a model human gut microbiota composed of members of its two dominant bacterial phyla.</title>
        <authorList>
            <person name="Mahowald M.A."/>
            <person name="Rey F.E."/>
            <person name="Seedorf H."/>
            <person name="Turnbaugh P.J."/>
            <person name="Fulton R.S."/>
            <person name="Wollam A."/>
            <person name="Shah N."/>
            <person name="Wang C."/>
            <person name="Magrini V."/>
            <person name="Wilson R.K."/>
            <person name="Cantarel B.L."/>
            <person name="Coutinho P.M."/>
            <person name="Henrissat B."/>
            <person name="Crock L.W."/>
            <person name="Russell A."/>
            <person name="Verberkmoes N.C."/>
            <person name="Hettich R.L."/>
            <person name="Gordon J.I."/>
        </authorList>
    </citation>
    <scope>NUCLEOTIDE SEQUENCE [LARGE SCALE GENOMIC DNA]</scope>
    <source>
        <strain evidence="2">ATCC 27750 / DSM 3376 / VPI C15-48 / C15-B4</strain>
        <plasmid evidence="1">unnamed</plasmid>
    </source>
</reference>
<evidence type="ECO:0000313" key="2">
    <source>
        <dbReference type="Proteomes" id="UP000001476"/>
    </source>
</evidence>
<sequence length="65" mass="7787">MLTYNRNVKFLITVLVKRKLKDKPFDIIMNHKNAANVYSLPKQIENQSEWLLNAHRCSYDYDSRT</sequence>
<accession>C4Z659</accession>
<gene>
    <name evidence="1" type="ordered locus">EUBELI_20306</name>
</gene>
<keyword evidence="1" id="KW-0614">Plasmid</keyword>
<evidence type="ECO:0000313" key="1">
    <source>
        <dbReference type="EMBL" id="ACR73451.1"/>
    </source>
</evidence>
<organism evidence="1 2">
    <name type="scientific">Lachnospira eligens (strain ATCC 27750 / DSM 3376 / VPI C15-48 / C15-B4)</name>
    <name type="common">Eubacterium eligens</name>
    <dbReference type="NCBI Taxonomy" id="515620"/>
    <lineage>
        <taxon>Bacteria</taxon>
        <taxon>Bacillati</taxon>
        <taxon>Bacillota</taxon>
        <taxon>Clostridia</taxon>
        <taxon>Lachnospirales</taxon>
        <taxon>Lachnospiraceae</taxon>
        <taxon>Lachnospira</taxon>
    </lineage>
</organism>
<dbReference type="AlphaFoldDB" id="C4Z659"/>
<keyword evidence="2" id="KW-1185">Reference proteome</keyword>
<dbReference type="EMBL" id="CP001106">
    <property type="protein sequence ID" value="ACR73451.1"/>
    <property type="molecule type" value="Genomic_DNA"/>
</dbReference>
<geneLocation type="plasmid" evidence="2">
    <name>pEubeli2</name>
</geneLocation>
<dbReference type="KEGG" id="eel:EUBELI_20306"/>
<dbReference type="Proteomes" id="UP000001476">
    <property type="component" value="Plasmid pEubeli2"/>
</dbReference>
<proteinExistence type="predicted"/>
<dbReference type="HOGENOM" id="CLU_2843302_0_0_9"/>
<protein>
    <submittedName>
        <fullName evidence="1">Uncharacterized protein</fullName>
    </submittedName>
</protein>